<keyword evidence="1" id="KW-0812">Transmembrane</keyword>
<sequence>MKKPLLNLIAGILFIIVAFLSGAYVLGNLIMKMLFDAYTDLLFVMLLAFVASIAASAYFLTQYSKKARKAG</sequence>
<keyword evidence="1" id="KW-1133">Transmembrane helix</keyword>
<accession>A0ABQ4M5E3</accession>
<reference evidence="2 3" key="1">
    <citation type="submission" date="2021-03" db="EMBL/GenBank/DDBJ databases">
        <title>Antimicrobial resistance genes in bacteria isolated from Japanese honey, and their potential for conferring macrolide and lincosamide resistance in the American foulbrood pathogen Paenibacillus larvae.</title>
        <authorList>
            <person name="Okamoto M."/>
            <person name="Kumagai M."/>
            <person name="Kanamori H."/>
            <person name="Takamatsu D."/>
        </authorList>
    </citation>
    <scope>NUCLEOTIDE SEQUENCE [LARGE SCALE GENOMIC DNA]</scope>
    <source>
        <strain evidence="2 3">J42TS3</strain>
    </source>
</reference>
<feature type="transmembrane region" description="Helical" evidence="1">
    <location>
        <begin position="12"/>
        <end position="35"/>
    </location>
</feature>
<feature type="transmembrane region" description="Helical" evidence="1">
    <location>
        <begin position="41"/>
        <end position="60"/>
    </location>
</feature>
<keyword evidence="3" id="KW-1185">Reference proteome</keyword>
<organism evidence="2 3">
    <name type="scientific">Paenibacillus vini</name>
    <dbReference type="NCBI Taxonomy" id="1476024"/>
    <lineage>
        <taxon>Bacteria</taxon>
        <taxon>Bacillati</taxon>
        <taxon>Bacillota</taxon>
        <taxon>Bacilli</taxon>
        <taxon>Bacillales</taxon>
        <taxon>Paenibacillaceae</taxon>
        <taxon>Paenibacillus</taxon>
    </lineage>
</organism>
<dbReference type="EMBL" id="BOSL01000001">
    <property type="protein sequence ID" value="GIP51229.1"/>
    <property type="molecule type" value="Genomic_DNA"/>
</dbReference>
<comment type="caution">
    <text evidence="2">The sequence shown here is derived from an EMBL/GenBank/DDBJ whole genome shotgun (WGS) entry which is preliminary data.</text>
</comment>
<evidence type="ECO:0000313" key="2">
    <source>
        <dbReference type="EMBL" id="GIP51229.1"/>
    </source>
</evidence>
<dbReference type="Proteomes" id="UP000679992">
    <property type="component" value="Unassembled WGS sequence"/>
</dbReference>
<keyword evidence="1" id="KW-0472">Membrane</keyword>
<gene>
    <name evidence="2" type="ORF">J42TS3_02640</name>
</gene>
<protein>
    <submittedName>
        <fullName evidence="2">Uncharacterized protein</fullName>
    </submittedName>
</protein>
<proteinExistence type="predicted"/>
<name>A0ABQ4M5E3_9BACL</name>
<dbReference type="RefSeq" id="WP_211024802.1">
    <property type="nucleotide sequence ID" value="NZ_BOSL01000001.1"/>
</dbReference>
<evidence type="ECO:0000256" key="1">
    <source>
        <dbReference type="SAM" id="Phobius"/>
    </source>
</evidence>
<evidence type="ECO:0000313" key="3">
    <source>
        <dbReference type="Proteomes" id="UP000679992"/>
    </source>
</evidence>